<dbReference type="SUPFAM" id="SSF160935">
    <property type="entry name" value="VPA0735-like"/>
    <property type="match status" value="1"/>
</dbReference>
<dbReference type="Proteomes" id="UP000094472">
    <property type="component" value="Unassembled WGS sequence"/>
</dbReference>
<protein>
    <recommendedName>
        <fullName evidence="2">DUF1254 domain-containing protein</fullName>
    </recommendedName>
</protein>
<dbReference type="OrthoDB" id="1346484at2"/>
<dbReference type="InterPro" id="IPR014456">
    <property type="entry name" value="UCP010244_IM"/>
</dbReference>
<keyword evidence="4" id="KW-1185">Reference proteome</keyword>
<dbReference type="InterPro" id="IPR010679">
    <property type="entry name" value="DUF1254"/>
</dbReference>
<reference evidence="3 4" key="1">
    <citation type="journal article" date="2016" name="Environ. Microbiol.">
        <title>New Methyloceanibacter diversity from North Sea sediments includes methanotroph containing solely the soluble methane monooxygenase.</title>
        <authorList>
            <person name="Vekeman B."/>
            <person name="Kerckhof F.M."/>
            <person name="Cremers G."/>
            <person name="de Vos P."/>
            <person name="Vandamme P."/>
            <person name="Boon N."/>
            <person name="Op den Camp H.J."/>
            <person name="Heylen K."/>
        </authorList>
    </citation>
    <scope>NUCLEOTIDE SEQUENCE [LARGE SCALE GENOMIC DNA]</scope>
    <source>
        <strain evidence="3 4">R-67175</strain>
    </source>
</reference>
<evidence type="ECO:0000259" key="2">
    <source>
        <dbReference type="Pfam" id="PF06863"/>
    </source>
</evidence>
<dbReference type="EMBL" id="LPWF01000016">
    <property type="protein sequence ID" value="ODR99661.1"/>
    <property type="molecule type" value="Genomic_DNA"/>
</dbReference>
<dbReference type="PIRSF" id="PIRSF010244">
    <property type="entry name" value="UCP010244_imp"/>
    <property type="match status" value="1"/>
</dbReference>
<feature type="transmembrane region" description="Helical" evidence="1">
    <location>
        <begin position="6"/>
        <end position="31"/>
    </location>
</feature>
<keyword evidence="1" id="KW-0472">Membrane</keyword>
<keyword evidence="1" id="KW-0812">Transmembrane</keyword>
<accession>A0A1E3W2C4</accession>
<gene>
    <name evidence="3" type="ORF">AUC69_08555</name>
</gene>
<comment type="caution">
    <text evidence="3">The sequence shown here is derived from an EMBL/GenBank/DDBJ whole genome shotgun (WGS) entry which is preliminary data.</text>
</comment>
<name>A0A1E3W2C4_9HYPH</name>
<sequence>MRVSLPGLYIALCVVLAGLIHVVAVLTLPMLAPRDAQARLAALGPANTMIQLPAAAPGRQVMPLMAPDVRYAVCRYDLSKGPVRLRAKIADGLWLIAFYTPLGENFYAVVGADMKQPEVDLIIATTDQTVAEVGVDAPEAFDNVVVVNSPVVEGIALIRAPLAGQSRSGEAERALKATFCGPHNSSS</sequence>
<keyword evidence="1" id="KW-1133">Transmembrane helix</keyword>
<dbReference type="AlphaFoldDB" id="A0A1E3W2C4"/>
<dbReference type="Pfam" id="PF06863">
    <property type="entry name" value="DUF1254"/>
    <property type="match status" value="1"/>
</dbReference>
<evidence type="ECO:0000313" key="4">
    <source>
        <dbReference type="Proteomes" id="UP000094472"/>
    </source>
</evidence>
<dbReference type="STRING" id="1774969.AUC69_08555"/>
<feature type="domain" description="DUF1254" evidence="2">
    <location>
        <begin position="47"/>
        <end position="167"/>
    </location>
</feature>
<evidence type="ECO:0000313" key="3">
    <source>
        <dbReference type="EMBL" id="ODR99661.1"/>
    </source>
</evidence>
<organism evidence="3 4">
    <name type="scientific">Methyloceanibacter superfactus</name>
    <dbReference type="NCBI Taxonomy" id="1774969"/>
    <lineage>
        <taxon>Bacteria</taxon>
        <taxon>Pseudomonadati</taxon>
        <taxon>Pseudomonadota</taxon>
        <taxon>Alphaproteobacteria</taxon>
        <taxon>Hyphomicrobiales</taxon>
        <taxon>Hyphomicrobiaceae</taxon>
        <taxon>Methyloceanibacter</taxon>
    </lineage>
</organism>
<evidence type="ECO:0000256" key="1">
    <source>
        <dbReference type="SAM" id="Phobius"/>
    </source>
</evidence>
<proteinExistence type="predicted"/>
<dbReference type="RefSeq" id="WP_069441205.1">
    <property type="nucleotide sequence ID" value="NZ_LPWF01000016.1"/>
</dbReference>